<evidence type="ECO:0000256" key="1">
    <source>
        <dbReference type="SAM" id="MobiDB-lite"/>
    </source>
</evidence>
<sequence length="22" mass="2458">MDAKTDSKSDLAVNDRGKYKSK</sequence>
<reference evidence="2" key="2">
    <citation type="journal article" date="2015" name="Data Brief">
        <title>Shoot transcriptome of the giant reed, Arundo donax.</title>
        <authorList>
            <person name="Barrero R.A."/>
            <person name="Guerrero F.D."/>
            <person name="Moolhuijzen P."/>
            <person name="Goolsby J.A."/>
            <person name="Tidwell J."/>
            <person name="Bellgard S.E."/>
            <person name="Bellgard M.I."/>
        </authorList>
    </citation>
    <scope>NUCLEOTIDE SEQUENCE</scope>
    <source>
        <tissue evidence="2">Shoot tissue taken approximately 20 cm above the soil surface</tissue>
    </source>
</reference>
<evidence type="ECO:0000313" key="2">
    <source>
        <dbReference type="EMBL" id="JAE16085.1"/>
    </source>
</evidence>
<proteinExistence type="predicted"/>
<dbReference type="AlphaFoldDB" id="A0A0A9FTB3"/>
<reference evidence="2" key="1">
    <citation type="submission" date="2014-09" db="EMBL/GenBank/DDBJ databases">
        <authorList>
            <person name="Magalhaes I.L.F."/>
            <person name="Oliveira U."/>
            <person name="Santos F.R."/>
            <person name="Vidigal T.H.D.A."/>
            <person name="Brescovit A.D."/>
            <person name="Santos A.J."/>
        </authorList>
    </citation>
    <scope>NUCLEOTIDE SEQUENCE</scope>
    <source>
        <tissue evidence="2">Shoot tissue taken approximately 20 cm above the soil surface</tissue>
    </source>
</reference>
<accession>A0A0A9FTB3</accession>
<protein>
    <submittedName>
        <fullName evidence="2">Uncharacterized protein</fullName>
    </submittedName>
</protein>
<feature type="region of interest" description="Disordered" evidence="1">
    <location>
        <begin position="1"/>
        <end position="22"/>
    </location>
</feature>
<dbReference type="EMBL" id="GBRH01181811">
    <property type="protein sequence ID" value="JAE16085.1"/>
    <property type="molecule type" value="Transcribed_RNA"/>
</dbReference>
<name>A0A0A9FTB3_ARUDO</name>
<organism evidence="2">
    <name type="scientific">Arundo donax</name>
    <name type="common">Giant reed</name>
    <name type="synonym">Donax arundinaceus</name>
    <dbReference type="NCBI Taxonomy" id="35708"/>
    <lineage>
        <taxon>Eukaryota</taxon>
        <taxon>Viridiplantae</taxon>
        <taxon>Streptophyta</taxon>
        <taxon>Embryophyta</taxon>
        <taxon>Tracheophyta</taxon>
        <taxon>Spermatophyta</taxon>
        <taxon>Magnoliopsida</taxon>
        <taxon>Liliopsida</taxon>
        <taxon>Poales</taxon>
        <taxon>Poaceae</taxon>
        <taxon>PACMAD clade</taxon>
        <taxon>Arundinoideae</taxon>
        <taxon>Arundineae</taxon>
        <taxon>Arundo</taxon>
    </lineage>
</organism>